<dbReference type="PANTHER" id="PTHR48079:SF6">
    <property type="entry name" value="NAD(P)-BINDING DOMAIN-CONTAINING PROTEIN-RELATED"/>
    <property type="match status" value="1"/>
</dbReference>
<organism evidence="2 3">
    <name type="scientific">Anditalea andensis</name>
    <dbReference type="NCBI Taxonomy" id="1048983"/>
    <lineage>
        <taxon>Bacteria</taxon>
        <taxon>Pseudomonadati</taxon>
        <taxon>Bacteroidota</taxon>
        <taxon>Cytophagia</taxon>
        <taxon>Cytophagales</taxon>
        <taxon>Cytophagaceae</taxon>
        <taxon>Anditalea</taxon>
    </lineage>
</organism>
<dbReference type="GO" id="GO:0005737">
    <property type="term" value="C:cytoplasm"/>
    <property type="evidence" value="ECO:0007669"/>
    <property type="project" value="TreeGrafter"/>
</dbReference>
<dbReference type="AlphaFoldDB" id="A0A074KZC8"/>
<comment type="caution">
    <text evidence="2">The sequence shown here is derived from an EMBL/GenBank/DDBJ whole genome shotgun (WGS) entry which is preliminary data.</text>
</comment>
<dbReference type="PANTHER" id="PTHR48079">
    <property type="entry name" value="PROTEIN YEEZ"/>
    <property type="match status" value="1"/>
</dbReference>
<dbReference type="InterPro" id="IPR036291">
    <property type="entry name" value="NAD(P)-bd_dom_sf"/>
</dbReference>
<dbReference type="SUPFAM" id="SSF51735">
    <property type="entry name" value="NAD(P)-binding Rossmann-fold domains"/>
    <property type="match status" value="1"/>
</dbReference>
<dbReference type="STRING" id="1048983.EL17_02030"/>
<name>A0A074KZC8_9BACT</name>
<dbReference type="EMBL" id="JMIH01000013">
    <property type="protein sequence ID" value="KEO75341.1"/>
    <property type="molecule type" value="Genomic_DNA"/>
</dbReference>
<evidence type="ECO:0000313" key="3">
    <source>
        <dbReference type="Proteomes" id="UP000027821"/>
    </source>
</evidence>
<sequence>MRVLVTGASGLLGANVVEWMLSQGYEVNALLRRTSDTRGLTGLSPIIHFGDLEDKNSIFKAAKGCQAIIHCAANTKQWGSSREEHDRINLHGTMNIIAAAGKARVEKVVMVSTANTFPILNDPTLSLDTEYVQSKLAAEKYVLEQQVVKCVVVNPSFMIGPRDSKPSSGQSILHYLRNKIVFTPSGGKSFIHVRDVAEAIQKVLELPVYGKRYLLANDNKSYQSFFKIIAKVTNRNHLIIPIPSPAIQLGGALGSFYKAVTGKSPQLNSTNASIINHCLYYDGSASYHELKISPRKIDEAVQEAVDWFESHRYF</sequence>
<dbReference type="GO" id="GO:0004029">
    <property type="term" value="F:aldehyde dehydrogenase (NAD+) activity"/>
    <property type="evidence" value="ECO:0007669"/>
    <property type="project" value="TreeGrafter"/>
</dbReference>
<dbReference type="Proteomes" id="UP000027821">
    <property type="component" value="Unassembled WGS sequence"/>
</dbReference>
<evidence type="ECO:0000259" key="1">
    <source>
        <dbReference type="Pfam" id="PF01370"/>
    </source>
</evidence>
<proteinExistence type="predicted"/>
<keyword evidence="3" id="KW-1185">Reference proteome</keyword>
<accession>A0A074KZC8</accession>
<dbReference type="OrthoDB" id="1490291at2"/>
<dbReference type="InterPro" id="IPR051783">
    <property type="entry name" value="NAD(P)-dependent_oxidoreduct"/>
</dbReference>
<gene>
    <name evidence="2" type="ORF">EL17_02030</name>
</gene>
<dbReference type="Gene3D" id="3.40.50.720">
    <property type="entry name" value="NAD(P)-binding Rossmann-like Domain"/>
    <property type="match status" value="1"/>
</dbReference>
<feature type="domain" description="NAD-dependent epimerase/dehydratase" evidence="1">
    <location>
        <begin position="3"/>
        <end position="209"/>
    </location>
</feature>
<dbReference type="eggNOG" id="COG0451">
    <property type="taxonomic scope" value="Bacteria"/>
</dbReference>
<dbReference type="RefSeq" id="WP_035070099.1">
    <property type="nucleotide sequence ID" value="NZ_JMIH01000013.1"/>
</dbReference>
<reference evidence="2 3" key="1">
    <citation type="submission" date="2014-04" db="EMBL/GenBank/DDBJ databases">
        <title>Characterization and application of a salt tolerant electro-active bacterium.</title>
        <authorList>
            <person name="Yang L."/>
            <person name="Wei S."/>
            <person name="Tay Q.X.M."/>
        </authorList>
    </citation>
    <scope>NUCLEOTIDE SEQUENCE [LARGE SCALE GENOMIC DNA]</scope>
    <source>
        <strain evidence="2 3">LY1</strain>
    </source>
</reference>
<dbReference type="InterPro" id="IPR001509">
    <property type="entry name" value="Epimerase_deHydtase"/>
</dbReference>
<evidence type="ECO:0000313" key="2">
    <source>
        <dbReference type="EMBL" id="KEO75341.1"/>
    </source>
</evidence>
<dbReference type="Pfam" id="PF01370">
    <property type="entry name" value="Epimerase"/>
    <property type="match status" value="1"/>
</dbReference>
<protein>
    <recommendedName>
        <fullName evidence="1">NAD-dependent epimerase/dehydratase domain-containing protein</fullName>
    </recommendedName>
</protein>